<sequence length="431" mass="48126">METTAFRLILEATIDGAKRSLRTMPDCTYREYCSWILDADDSLRDRWLQLVGVNGVIRLTVGLLDGIVRGNEWGRLAGYAASINVQQTYEVVSDNLAIGLAHPREGDDQFATRRALLRAFDGAMIERLKGSPRSAQQLLLPVEPMARRISAFEQSLSPDKHRALTGAFLSERAGVSREELEYSLWPSLIANVETTYDLARTTASCRMGEMVTQGLISRYEGVDSLLEEPRMTFSERLRASTGAIMVIPTLAYYVAVLAEMIRPSSGLSTAIDEGLLTSALHDAALQVRLLNDVGPRLLAQTDGERRVLMDSLKSSAARSDARTLDALLLESLKEWAPLFTRIRKDVLHREFNLCVHDYSTDVADALPVFEEELACAAREYHRSRARLTSSTSEIDALLGDAAVGRLIRRFVEFHETLYMRDYDDPLGEYAV</sequence>
<gene>
    <name evidence="1" type="ORF">BE21_01360</name>
</gene>
<protein>
    <submittedName>
        <fullName evidence="1">Uncharacterized protein</fullName>
    </submittedName>
</protein>
<dbReference type="EMBL" id="JEME01000548">
    <property type="protein sequence ID" value="KYG09839.1"/>
    <property type="molecule type" value="Genomic_DNA"/>
</dbReference>
<accession>A0A150TYQ9</accession>
<evidence type="ECO:0000313" key="1">
    <source>
        <dbReference type="EMBL" id="KYG09839.1"/>
    </source>
</evidence>
<reference evidence="1 2" key="1">
    <citation type="submission" date="2014-02" db="EMBL/GenBank/DDBJ databases">
        <title>The small core and large imbalanced accessory genome model reveals a collaborative survival strategy of Sorangium cellulosum strains in nature.</title>
        <authorList>
            <person name="Han K."/>
            <person name="Peng R."/>
            <person name="Blom J."/>
            <person name="Li Y.-Z."/>
        </authorList>
    </citation>
    <scope>NUCLEOTIDE SEQUENCE [LARGE SCALE GENOMIC DNA]</scope>
    <source>
        <strain evidence="1 2">So0007-03</strain>
    </source>
</reference>
<dbReference type="Proteomes" id="UP000075502">
    <property type="component" value="Unassembled WGS sequence"/>
</dbReference>
<organism evidence="1 2">
    <name type="scientific">Sorangium cellulosum</name>
    <name type="common">Polyangium cellulosum</name>
    <dbReference type="NCBI Taxonomy" id="56"/>
    <lineage>
        <taxon>Bacteria</taxon>
        <taxon>Pseudomonadati</taxon>
        <taxon>Myxococcota</taxon>
        <taxon>Polyangia</taxon>
        <taxon>Polyangiales</taxon>
        <taxon>Polyangiaceae</taxon>
        <taxon>Sorangium</taxon>
    </lineage>
</organism>
<dbReference type="AlphaFoldDB" id="A0A150TYQ9"/>
<comment type="caution">
    <text evidence="1">The sequence shown here is derived from an EMBL/GenBank/DDBJ whole genome shotgun (WGS) entry which is preliminary data.</text>
</comment>
<name>A0A150TYQ9_SORCE</name>
<evidence type="ECO:0000313" key="2">
    <source>
        <dbReference type="Proteomes" id="UP000075502"/>
    </source>
</evidence>
<proteinExistence type="predicted"/>